<dbReference type="AlphaFoldDB" id="A0A7S2RWG7"/>
<keyword evidence="1" id="KW-1133">Transmembrane helix</keyword>
<dbReference type="EMBL" id="HBHK01012167">
    <property type="protein sequence ID" value="CAD9682407.1"/>
    <property type="molecule type" value="Transcribed_RNA"/>
</dbReference>
<protein>
    <submittedName>
        <fullName evidence="2">Uncharacterized protein</fullName>
    </submittedName>
</protein>
<keyword evidence="1" id="KW-0472">Membrane</keyword>
<name>A0A7S2RWG7_9STRA</name>
<organism evidence="2">
    <name type="scientific">Mucochytrium quahogii</name>
    <dbReference type="NCBI Taxonomy" id="96639"/>
    <lineage>
        <taxon>Eukaryota</taxon>
        <taxon>Sar</taxon>
        <taxon>Stramenopiles</taxon>
        <taxon>Bigyra</taxon>
        <taxon>Labyrinthulomycetes</taxon>
        <taxon>Thraustochytrida</taxon>
        <taxon>Thraustochytriidae</taxon>
        <taxon>Mucochytrium</taxon>
    </lineage>
</organism>
<reference evidence="2" key="1">
    <citation type="submission" date="2021-01" db="EMBL/GenBank/DDBJ databases">
        <authorList>
            <person name="Corre E."/>
            <person name="Pelletier E."/>
            <person name="Niang G."/>
            <person name="Scheremetjew M."/>
            <person name="Finn R."/>
            <person name="Kale V."/>
            <person name="Holt S."/>
            <person name="Cochrane G."/>
            <person name="Meng A."/>
            <person name="Brown T."/>
            <person name="Cohen L."/>
        </authorList>
    </citation>
    <scope>NUCLEOTIDE SEQUENCE</scope>
    <source>
        <strain evidence="2">NY070348D</strain>
    </source>
</reference>
<feature type="transmembrane region" description="Helical" evidence="1">
    <location>
        <begin position="47"/>
        <end position="69"/>
    </location>
</feature>
<sequence length="109" mass="12349">MSGNIEILATPPKPKRLKVLVCLWVFVLVVTIIGIIAQLIAQYNYTIMAAFFGGPLLLLAVLCIMWELYGKRLFWQRTINASLLFLASLALAFYFIVFVMSDINRHKIG</sequence>
<feature type="transmembrane region" description="Helical" evidence="1">
    <location>
        <begin position="81"/>
        <end position="100"/>
    </location>
</feature>
<proteinExistence type="predicted"/>
<evidence type="ECO:0000313" key="2">
    <source>
        <dbReference type="EMBL" id="CAD9682407.1"/>
    </source>
</evidence>
<accession>A0A7S2RWG7</accession>
<feature type="transmembrane region" description="Helical" evidence="1">
    <location>
        <begin position="21"/>
        <end position="41"/>
    </location>
</feature>
<keyword evidence="1" id="KW-0812">Transmembrane</keyword>
<evidence type="ECO:0000256" key="1">
    <source>
        <dbReference type="SAM" id="Phobius"/>
    </source>
</evidence>
<gene>
    <name evidence="2" type="ORF">QSP1433_LOCUS7684</name>
</gene>